<sequence length="190" mass="20873">MTRSAALRDRVAAGILDIAASVLAERGEQANMTEIAEAAGVSRATLYRYFPNREALLRALQETAITDLTARIADARLDTVPVDEAIARLTRAFITATSKYRALTMLKKTPEVSAQANRLFADPLHDLFRRGEAENRFRTDLPIETLMELYISLLEGAVSRVIQGRLGVEQTSAAITTLFLNGVLRDPARG</sequence>
<dbReference type="InterPro" id="IPR001647">
    <property type="entry name" value="HTH_TetR"/>
</dbReference>
<name>A0ABR7LN10_9ACTN</name>
<feature type="domain" description="HTH tetR-type" evidence="5">
    <location>
        <begin position="9"/>
        <end position="68"/>
    </location>
</feature>
<evidence type="ECO:0000256" key="4">
    <source>
        <dbReference type="PROSITE-ProRule" id="PRU00335"/>
    </source>
</evidence>
<proteinExistence type="predicted"/>
<evidence type="ECO:0000256" key="3">
    <source>
        <dbReference type="ARBA" id="ARBA00023163"/>
    </source>
</evidence>
<dbReference type="Proteomes" id="UP000805614">
    <property type="component" value="Unassembled WGS sequence"/>
</dbReference>
<dbReference type="PRINTS" id="PR00455">
    <property type="entry name" value="HTHTETR"/>
</dbReference>
<gene>
    <name evidence="6" type="ORF">HKK74_12075</name>
</gene>
<keyword evidence="3" id="KW-0804">Transcription</keyword>
<evidence type="ECO:0000256" key="2">
    <source>
        <dbReference type="ARBA" id="ARBA00023125"/>
    </source>
</evidence>
<accession>A0ABR7LN10</accession>
<dbReference type="PANTHER" id="PTHR30055:SF234">
    <property type="entry name" value="HTH-TYPE TRANSCRIPTIONAL REGULATOR BETI"/>
    <property type="match status" value="1"/>
</dbReference>
<dbReference type="Pfam" id="PF00440">
    <property type="entry name" value="TetR_N"/>
    <property type="match status" value="1"/>
</dbReference>
<evidence type="ECO:0000313" key="6">
    <source>
        <dbReference type="EMBL" id="MBC6466232.1"/>
    </source>
</evidence>
<organism evidence="6 7">
    <name type="scientific">Actinomadura alba</name>
    <dbReference type="NCBI Taxonomy" id="406431"/>
    <lineage>
        <taxon>Bacteria</taxon>
        <taxon>Bacillati</taxon>
        <taxon>Actinomycetota</taxon>
        <taxon>Actinomycetes</taxon>
        <taxon>Streptosporangiales</taxon>
        <taxon>Thermomonosporaceae</taxon>
        <taxon>Actinomadura</taxon>
    </lineage>
</organism>
<evidence type="ECO:0000256" key="1">
    <source>
        <dbReference type="ARBA" id="ARBA00023015"/>
    </source>
</evidence>
<reference evidence="6 7" key="1">
    <citation type="submission" date="2020-06" db="EMBL/GenBank/DDBJ databases">
        <title>Actinomadura xiongansis sp. nov., isolated from soil of Baiyangdian.</title>
        <authorList>
            <person name="Zhang X."/>
        </authorList>
    </citation>
    <scope>NUCLEOTIDE SEQUENCE [LARGE SCALE GENOMIC DNA]</scope>
    <source>
        <strain evidence="6 7">HBUM206468</strain>
    </source>
</reference>
<dbReference type="PROSITE" id="PS50977">
    <property type="entry name" value="HTH_TETR_2"/>
    <property type="match status" value="1"/>
</dbReference>
<dbReference type="SUPFAM" id="SSF46689">
    <property type="entry name" value="Homeodomain-like"/>
    <property type="match status" value="1"/>
</dbReference>
<comment type="caution">
    <text evidence="6">The sequence shown here is derived from an EMBL/GenBank/DDBJ whole genome shotgun (WGS) entry which is preliminary data.</text>
</comment>
<protein>
    <submittedName>
        <fullName evidence="6">TetR/AcrR family transcriptional regulator</fullName>
    </submittedName>
</protein>
<keyword evidence="2 4" id="KW-0238">DNA-binding</keyword>
<feature type="DNA-binding region" description="H-T-H motif" evidence="4">
    <location>
        <begin position="31"/>
        <end position="50"/>
    </location>
</feature>
<dbReference type="RefSeq" id="WP_187243239.1">
    <property type="nucleotide sequence ID" value="NZ_JABVEC010000007.1"/>
</dbReference>
<keyword evidence="7" id="KW-1185">Reference proteome</keyword>
<dbReference type="EMBL" id="JABVEC010000007">
    <property type="protein sequence ID" value="MBC6466232.1"/>
    <property type="molecule type" value="Genomic_DNA"/>
</dbReference>
<dbReference type="InterPro" id="IPR009057">
    <property type="entry name" value="Homeodomain-like_sf"/>
</dbReference>
<dbReference type="PANTHER" id="PTHR30055">
    <property type="entry name" value="HTH-TYPE TRANSCRIPTIONAL REGULATOR RUTR"/>
    <property type="match status" value="1"/>
</dbReference>
<keyword evidence="1" id="KW-0805">Transcription regulation</keyword>
<dbReference type="InterPro" id="IPR036271">
    <property type="entry name" value="Tet_transcr_reg_TetR-rel_C_sf"/>
</dbReference>
<evidence type="ECO:0000259" key="5">
    <source>
        <dbReference type="PROSITE" id="PS50977"/>
    </source>
</evidence>
<dbReference type="SUPFAM" id="SSF48498">
    <property type="entry name" value="Tetracyclin repressor-like, C-terminal domain"/>
    <property type="match status" value="1"/>
</dbReference>
<evidence type="ECO:0000313" key="7">
    <source>
        <dbReference type="Proteomes" id="UP000805614"/>
    </source>
</evidence>
<dbReference type="InterPro" id="IPR050109">
    <property type="entry name" value="HTH-type_TetR-like_transc_reg"/>
</dbReference>
<dbReference type="Gene3D" id="1.10.357.10">
    <property type="entry name" value="Tetracycline Repressor, domain 2"/>
    <property type="match status" value="1"/>
</dbReference>